<dbReference type="Pfam" id="PF07331">
    <property type="entry name" value="TctB"/>
    <property type="match status" value="1"/>
</dbReference>
<keyword evidence="6" id="KW-1185">Reference proteome</keyword>
<keyword evidence="1" id="KW-0812">Transmembrane</keyword>
<keyword evidence="1" id="KW-1133">Transmembrane helix</keyword>
<dbReference type="EMBL" id="PGVD01000037">
    <property type="protein sequence ID" value="PLR95597.1"/>
    <property type="molecule type" value="Genomic_DNA"/>
</dbReference>
<evidence type="ECO:0000259" key="2">
    <source>
        <dbReference type="Pfam" id="PF07331"/>
    </source>
</evidence>
<dbReference type="AlphaFoldDB" id="A0A2N5GLD1"/>
<evidence type="ECO:0000313" key="4">
    <source>
        <dbReference type="EMBL" id="PLR95597.1"/>
    </source>
</evidence>
<evidence type="ECO:0000313" key="3">
    <source>
        <dbReference type="EMBL" id="PLR82426.1"/>
    </source>
</evidence>
<proteinExistence type="predicted"/>
<dbReference type="InterPro" id="IPR009936">
    <property type="entry name" value="DUF1468"/>
</dbReference>
<dbReference type="OrthoDB" id="1683098at2"/>
<feature type="domain" description="DUF1468" evidence="2">
    <location>
        <begin position="8"/>
        <end position="144"/>
    </location>
</feature>
<evidence type="ECO:0000313" key="6">
    <source>
        <dbReference type="Proteomes" id="UP000235114"/>
    </source>
</evidence>
<protein>
    <submittedName>
        <fullName evidence="3">Tripartite tricarboxylate transporter TctB family protein</fullName>
    </submittedName>
</protein>
<dbReference type="EMBL" id="PGVA01000026">
    <property type="protein sequence ID" value="PLR82426.1"/>
    <property type="molecule type" value="Genomic_DNA"/>
</dbReference>
<keyword evidence="1" id="KW-0472">Membrane</keyword>
<comment type="caution">
    <text evidence="3">The sequence shown here is derived from an EMBL/GenBank/DDBJ whole genome shotgun (WGS) entry which is preliminary data.</text>
</comment>
<name>A0A2N5GLD1_9BACI</name>
<organism evidence="3 5">
    <name type="scientific">Bacillus canaveralius</name>
    <dbReference type="NCBI Taxonomy" id="1403243"/>
    <lineage>
        <taxon>Bacteria</taxon>
        <taxon>Bacillati</taxon>
        <taxon>Bacillota</taxon>
        <taxon>Bacilli</taxon>
        <taxon>Bacillales</taxon>
        <taxon>Bacillaceae</taxon>
        <taxon>Bacillus</taxon>
    </lineage>
</organism>
<feature type="transmembrane region" description="Helical" evidence="1">
    <location>
        <begin position="78"/>
        <end position="105"/>
    </location>
</feature>
<sequence length="150" mass="16874">MELKFDRVAAILFLAVGVLFMIGSRGIASSAYGSVVGPDIFPFFLGLLLVLLSIRLFFEAKGTASHAEKQEKREYKPFLIILTATLLYILTLETIGYVITTFLFLFVCFQTMERTKVISSLMISACFSGLVYYLYVEVLKGTLPGWPVWF</sequence>
<dbReference type="Proteomes" id="UP000235114">
    <property type="component" value="Unassembled WGS sequence"/>
</dbReference>
<feature type="transmembrane region" description="Helical" evidence="1">
    <location>
        <begin position="40"/>
        <end position="58"/>
    </location>
</feature>
<gene>
    <name evidence="3" type="ORF">CU635_11480</name>
    <name evidence="4" type="ORF">CVD25_13815</name>
</gene>
<dbReference type="Proteomes" id="UP000234951">
    <property type="component" value="Unassembled WGS sequence"/>
</dbReference>
<feature type="transmembrane region" description="Helical" evidence="1">
    <location>
        <begin position="117"/>
        <end position="136"/>
    </location>
</feature>
<reference evidence="3 5" key="1">
    <citation type="submission" date="2017-11" db="EMBL/GenBank/DDBJ databases">
        <title>Comparitive Functional Genomics of Dry Heat Resistant strains isolated from the Viking Spacecraft.</title>
        <authorList>
            <person name="Seuylemezian A."/>
            <person name="Cooper K."/>
            <person name="Vaishampayan P."/>
        </authorList>
    </citation>
    <scope>NUCLEOTIDE SEQUENCE [LARGE SCALE GENOMIC DNA]</scope>
    <source>
        <strain evidence="3 5">M4.6</strain>
    </source>
</reference>
<dbReference type="RefSeq" id="WP_101577513.1">
    <property type="nucleotide sequence ID" value="NZ_PGVA01000026.1"/>
</dbReference>
<reference evidence="4 6" key="2">
    <citation type="submission" date="2017-12" db="EMBL/GenBank/DDBJ databases">
        <title>Comparative Functional Genomics of Dry Heat Resistant strains isolated from the Viking Spacecraft.</title>
        <authorList>
            <person name="Seuylemezian A."/>
            <person name="Cooper K."/>
            <person name="Vaishampayan P."/>
        </authorList>
    </citation>
    <scope>NUCLEOTIDE SEQUENCE [LARGE SCALE GENOMIC DNA]</scope>
    <source>
        <strain evidence="4 6">ATCC 29669</strain>
    </source>
</reference>
<evidence type="ECO:0000256" key="1">
    <source>
        <dbReference type="SAM" id="Phobius"/>
    </source>
</evidence>
<evidence type="ECO:0000313" key="5">
    <source>
        <dbReference type="Proteomes" id="UP000234951"/>
    </source>
</evidence>
<accession>A0A2N5GLD1</accession>